<proteinExistence type="predicted"/>
<keyword evidence="2" id="KW-1185">Reference proteome</keyword>
<sequence length="75" mass="8480">MGYSKTFCQVDPKTSGWGRSFLTAYDAAYDAAWTLTPKKLLVRTVVPYRPGPICARGDGSWRRPDHFLYLPLIQA</sequence>
<comment type="caution">
    <text evidence="1">The sequence shown here is derived from an EMBL/GenBank/DDBJ whole genome shotgun (WGS) entry which is preliminary data.</text>
</comment>
<evidence type="ECO:0000313" key="2">
    <source>
        <dbReference type="Proteomes" id="UP000186955"/>
    </source>
</evidence>
<dbReference type="Proteomes" id="UP000186955">
    <property type="component" value="Unassembled WGS sequence"/>
</dbReference>
<organism evidence="1 2">
    <name type="scientific">Penicillium subrubescens</name>
    <dbReference type="NCBI Taxonomy" id="1316194"/>
    <lineage>
        <taxon>Eukaryota</taxon>
        <taxon>Fungi</taxon>
        <taxon>Dikarya</taxon>
        <taxon>Ascomycota</taxon>
        <taxon>Pezizomycotina</taxon>
        <taxon>Eurotiomycetes</taxon>
        <taxon>Eurotiomycetidae</taxon>
        <taxon>Eurotiales</taxon>
        <taxon>Aspergillaceae</taxon>
        <taxon>Penicillium</taxon>
    </lineage>
</organism>
<accession>A0A1Q5T9H5</accession>
<dbReference type="EMBL" id="MNBE01000697">
    <property type="protein sequence ID" value="OKO96863.1"/>
    <property type="molecule type" value="Genomic_DNA"/>
</dbReference>
<dbReference type="AlphaFoldDB" id="A0A1Q5T9H5"/>
<name>A0A1Q5T9H5_9EURO</name>
<gene>
    <name evidence="1" type="ORF">PENSUB_10417</name>
</gene>
<evidence type="ECO:0000313" key="1">
    <source>
        <dbReference type="EMBL" id="OKO96863.1"/>
    </source>
</evidence>
<protein>
    <submittedName>
        <fullName evidence="1">Uncharacterized protein</fullName>
    </submittedName>
</protein>
<reference evidence="1 2" key="1">
    <citation type="submission" date="2016-10" db="EMBL/GenBank/DDBJ databases">
        <title>Genome sequence of the ascomycete fungus Penicillium subrubescens.</title>
        <authorList>
            <person name="De Vries R.P."/>
            <person name="Peng M."/>
            <person name="Dilokpimol A."/>
            <person name="Hilden K."/>
            <person name="Makela M.R."/>
            <person name="Grigoriev I."/>
            <person name="Riley R."/>
            <person name="Granchi Z."/>
        </authorList>
    </citation>
    <scope>NUCLEOTIDE SEQUENCE [LARGE SCALE GENOMIC DNA]</scope>
    <source>
        <strain evidence="1 2">CBS 132785</strain>
    </source>
</reference>